<evidence type="ECO:0000256" key="5">
    <source>
        <dbReference type="ARBA" id="ARBA00022679"/>
    </source>
</evidence>
<evidence type="ECO:0000256" key="1">
    <source>
        <dbReference type="ARBA" id="ARBA00001974"/>
    </source>
</evidence>
<dbReference type="NCBIfam" id="NF003739">
    <property type="entry name" value="PRK05335.1"/>
    <property type="match status" value="1"/>
</dbReference>
<dbReference type="InterPro" id="IPR040131">
    <property type="entry name" value="MnmG_N"/>
</dbReference>
<comment type="function">
    <text evidence="10">Catalyzes the folate-dependent formation of 5-methyl-uridine at position 54 (M-5-U54) in all tRNAs.</text>
</comment>
<feature type="binding site" evidence="10">
    <location>
        <begin position="62"/>
        <end position="67"/>
    </location>
    <ligand>
        <name>FAD</name>
        <dbReference type="ChEBI" id="CHEBI:57692"/>
    </ligand>
</feature>
<evidence type="ECO:0000256" key="11">
    <source>
        <dbReference type="SAM" id="MobiDB-lite"/>
    </source>
</evidence>
<dbReference type="HAMAP" id="MF_01037">
    <property type="entry name" value="TrmFO"/>
    <property type="match status" value="1"/>
</dbReference>
<comment type="subcellular location">
    <subcellularLocation>
        <location evidence="10">Cytoplasm</location>
    </subcellularLocation>
</comment>
<evidence type="ECO:0000256" key="10">
    <source>
        <dbReference type="HAMAP-Rule" id="MF_01037"/>
    </source>
</evidence>
<dbReference type="SUPFAM" id="SSF51905">
    <property type="entry name" value="FAD/NAD(P)-binding domain"/>
    <property type="match status" value="1"/>
</dbReference>
<name>A0A7C5AK94_9BACT</name>
<keyword evidence="7 10" id="KW-0274">FAD</keyword>
<feature type="region of interest" description="Disordered" evidence="11">
    <location>
        <begin position="25"/>
        <end position="49"/>
    </location>
</feature>
<dbReference type="GO" id="GO:0030488">
    <property type="term" value="P:tRNA methylation"/>
    <property type="evidence" value="ECO:0007669"/>
    <property type="project" value="TreeGrafter"/>
</dbReference>
<evidence type="ECO:0000256" key="4">
    <source>
        <dbReference type="ARBA" id="ARBA00022630"/>
    </source>
</evidence>
<keyword evidence="8 10" id="KW-0521">NADP</keyword>
<evidence type="ECO:0000256" key="7">
    <source>
        <dbReference type="ARBA" id="ARBA00022827"/>
    </source>
</evidence>
<proteinExistence type="inferred from homology"/>
<dbReference type="GO" id="GO:0050660">
    <property type="term" value="F:flavin adenine dinucleotide binding"/>
    <property type="evidence" value="ECO:0007669"/>
    <property type="project" value="UniProtKB-UniRule"/>
</dbReference>
<dbReference type="AlphaFoldDB" id="A0A7C5AK94"/>
<gene>
    <name evidence="10" type="primary">trmFO</name>
    <name evidence="13" type="ORF">ENW48_00845</name>
</gene>
<comment type="caution">
    <text evidence="13">The sequence shown here is derived from an EMBL/GenBank/DDBJ whole genome shotgun (WGS) entry which is preliminary data.</text>
</comment>
<comment type="catalytic activity">
    <reaction evidence="10">
        <text>uridine(54) in tRNA + (6R)-5,10-methylene-5,6,7,8-tetrahydrofolate + NADH + H(+) = 5-methyluridine(54) in tRNA + (6S)-5,6,7,8-tetrahydrofolate + NAD(+)</text>
        <dbReference type="Rhea" id="RHEA:16873"/>
        <dbReference type="Rhea" id="RHEA-COMP:10167"/>
        <dbReference type="Rhea" id="RHEA-COMP:10193"/>
        <dbReference type="ChEBI" id="CHEBI:15378"/>
        <dbReference type="ChEBI" id="CHEBI:15636"/>
        <dbReference type="ChEBI" id="CHEBI:57453"/>
        <dbReference type="ChEBI" id="CHEBI:57540"/>
        <dbReference type="ChEBI" id="CHEBI:57945"/>
        <dbReference type="ChEBI" id="CHEBI:65315"/>
        <dbReference type="ChEBI" id="CHEBI:74447"/>
        <dbReference type="EC" id="2.1.1.74"/>
    </reaction>
</comment>
<keyword evidence="6 10" id="KW-0819">tRNA processing</keyword>
<dbReference type="InterPro" id="IPR004417">
    <property type="entry name" value="TrmFO"/>
</dbReference>
<dbReference type="InterPro" id="IPR036188">
    <property type="entry name" value="FAD/NAD-bd_sf"/>
</dbReference>
<dbReference type="EC" id="2.1.1.74" evidence="10"/>
<dbReference type="EMBL" id="DTKJ01000010">
    <property type="protein sequence ID" value="HGZ10748.1"/>
    <property type="molecule type" value="Genomic_DNA"/>
</dbReference>
<feature type="compositionally biased region" description="Basic and acidic residues" evidence="11">
    <location>
        <begin position="33"/>
        <end position="42"/>
    </location>
</feature>
<keyword evidence="9 10" id="KW-0520">NAD</keyword>
<keyword evidence="5 10" id="KW-0808">Transferase</keyword>
<evidence type="ECO:0000313" key="13">
    <source>
        <dbReference type="EMBL" id="HGZ10748.1"/>
    </source>
</evidence>
<comment type="catalytic activity">
    <reaction evidence="10">
        <text>uridine(54) in tRNA + (6R)-5,10-methylene-5,6,7,8-tetrahydrofolate + NADPH + H(+) = 5-methyluridine(54) in tRNA + (6S)-5,6,7,8-tetrahydrofolate + NADP(+)</text>
        <dbReference type="Rhea" id="RHEA:62372"/>
        <dbReference type="Rhea" id="RHEA-COMP:10167"/>
        <dbReference type="Rhea" id="RHEA-COMP:10193"/>
        <dbReference type="ChEBI" id="CHEBI:15378"/>
        <dbReference type="ChEBI" id="CHEBI:15636"/>
        <dbReference type="ChEBI" id="CHEBI:57453"/>
        <dbReference type="ChEBI" id="CHEBI:57783"/>
        <dbReference type="ChEBI" id="CHEBI:58349"/>
        <dbReference type="ChEBI" id="CHEBI:65315"/>
        <dbReference type="ChEBI" id="CHEBI:74447"/>
        <dbReference type="EC" id="2.1.1.74"/>
    </reaction>
</comment>
<comment type="cofactor">
    <cofactor evidence="1 10">
        <name>FAD</name>
        <dbReference type="ChEBI" id="CHEBI:57692"/>
    </cofactor>
</comment>
<feature type="domain" description="MnmG N-terminal" evidence="12">
    <location>
        <begin position="58"/>
        <end position="419"/>
    </location>
</feature>
<dbReference type="GO" id="GO:0002098">
    <property type="term" value="P:tRNA wobble uridine modification"/>
    <property type="evidence" value="ECO:0007669"/>
    <property type="project" value="TreeGrafter"/>
</dbReference>
<accession>A0A7C5AK94</accession>
<evidence type="ECO:0000259" key="12">
    <source>
        <dbReference type="Pfam" id="PF01134"/>
    </source>
</evidence>
<evidence type="ECO:0000256" key="6">
    <source>
        <dbReference type="ARBA" id="ARBA00022694"/>
    </source>
</evidence>
<organism evidence="13">
    <name type="scientific">Desulfobacca acetoxidans</name>
    <dbReference type="NCBI Taxonomy" id="60893"/>
    <lineage>
        <taxon>Bacteria</taxon>
        <taxon>Pseudomonadati</taxon>
        <taxon>Thermodesulfobacteriota</taxon>
        <taxon>Desulfobaccia</taxon>
        <taxon>Desulfobaccales</taxon>
        <taxon>Desulfobaccaceae</taxon>
        <taxon>Desulfobacca</taxon>
    </lineage>
</organism>
<keyword evidence="2 10" id="KW-0963">Cytoplasm</keyword>
<dbReference type="NCBIfam" id="TIGR00137">
    <property type="entry name" value="gid_trmFO"/>
    <property type="match status" value="1"/>
</dbReference>
<dbReference type="GO" id="GO:0047151">
    <property type="term" value="F:tRNA (uracil(54)-C5)-methyltransferase activity, 5,10-methylenetetrahydrofolate-dependent"/>
    <property type="evidence" value="ECO:0007669"/>
    <property type="project" value="UniProtKB-UniRule"/>
</dbReference>
<keyword evidence="3 10" id="KW-0489">Methyltransferase</keyword>
<reference evidence="13" key="1">
    <citation type="journal article" date="2020" name="mSystems">
        <title>Genome- and Community-Level Interaction Insights into Carbon Utilization and Element Cycling Functions of Hydrothermarchaeota in Hydrothermal Sediment.</title>
        <authorList>
            <person name="Zhou Z."/>
            <person name="Liu Y."/>
            <person name="Xu W."/>
            <person name="Pan J."/>
            <person name="Luo Z.H."/>
            <person name="Li M."/>
        </authorList>
    </citation>
    <scope>NUCLEOTIDE SEQUENCE [LARGE SCALE GENOMIC DNA]</scope>
    <source>
        <strain evidence="13">SpSt-853</strain>
    </source>
</reference>
<dbReference type="PANTHER" id="PTHR11806:SF2">
    <property type="entry name" value="METHYLENETETRAHYDROFOLATE--TRNA-(URACIL-5-)-METHYLTRANSFERASE TRMFO"/>
    <property type="match status" value="1"/>
</dbReference>
<dbReference type="InterPro" id="IPR002218">
    <property type="entry name" value="MnmG-rel"/>
</dbReference>
<evidence type="ECO:0000256" key="3">
    <source>
        <dbReference type="ARBA" id="ARBA00022603"/>
    </source>
</evidence>
<dbReference type="PANTHER" id="PTHR11806">
    <property type="entry name" value="GLUCOSE INHIBITED DIVISION PROTEIN A"/>
    <property type="match status" value="1"/>
</dbReference>
<keyword evidence="4 10" id="KW-0285">Flavoprotein</keyword>
<protein>
    <recommendedName>
        <fullName evidence="10">Methylenetetrahydrofolate--tRNA-(uracil-5-)-methyltransferase TrmFO</fullName>
        <ecNumber evidence="10">2.1.1.74</ecNumber>
    </recommendedName>
    <alternativeName>
        <fullName evidence="10">Folate-dependent tRNA (uracil-5-)-methyltransferase</fullName>
    </alternativeName>
    <alternativeName>
        <fullName evidence="10">Folate-dependent tRNA(M-5-U54)-methyltransferase</fullName>
    </alternativeName>
</protein>
<evidence type="ECO:0000256" key="2">
    <source>
        <dbReference type="ARBA" id="ARBA00022490"/>
    </source>
</evidence>
<evidence type="ECO:0000256" key="9">
    <source>
        <dbReference type="ARBA" id="ARBA00023027"/>
    </source>
</evidence>
<evidence type="ECO:0000256" key="8">
    <source>
        <dbReference type="ARBA" id="ARBA00022857"/>
    </source>
</evidence>
<sequence length="496" mass="53963">MWQSVAERTDLSVILSLAGKAGALGGFGPPQEEGERLLKDGRGTTSPGDKSALDHLAITIIGGGLAGSEAAWQAARRGVRVRLYEMKPRKFSPAHHSPLLGELVCSNSLRSESLESAVGLLKEEMRLAGSLIMAAALATRVPAGKSLAVDRELFAAYITQALEKNPLVAIIREEVTEIPKEDITIVATGPLTSEALVAALKELTGEEHLHFYDAIAPIVYADTLNMSKIFRASRYGAGEDYLNCPFTEEEYAVFYEALMSAEQVPLRPFEEPRYFEGCLPIEVMAARGYLTLTYGPLKPVGLVDPRTGRQPFAVAQLRAENREGTLYNLVGFQTKLTYPEQKRVFRLIPGLERAEFARLGSVHRNTFIKAPGRLSPYLNLSQQPRVFVAGQLSGVEGYVESSAMGLLAGINAARLAKGEPLVTPPRATAHGALIAHLTNTATRDFQPMNVNFGLFPPLSGRVSRKQRPAAYSSRALREWLKWLAQIGEGPGEGLNL</sequence>
<dbReference type="Pfam" id="PF01134">
    <property type="entry name" value="GIDA"/>
    <property type="match status" value="1"/>
</dbReference>
<comment type="similarity">
    <text evidence="10">Belongs to the MnmG family. TrmFO subfamily.</text>
</comment>
<dbReference type="Gene3D" id="3.50.50.60">
    <property type="entry name" value="FAD/NAD(P)-binding domain"/>
    <property type="match status" value="2"/>
</dbReference>
<dbReference type="GO" id="GO:0005829">
    <property type="term" value="C:cytosol"/>
    <property type="evidence" value="ECO:0007669"/>
    <property type="project" value="TreeGrafter"/>
</dbReference>